<feature type="domain" description="PorZ N-terminal beta-propeller" evidence="1">
    <location>
        <begin position="47"/>
        <end position="202"/>
    </location>
</feature>
<dbReference type="SUPFAM" id="SSF63829">
    <property type="entry name" value="Calcium-dependent phosphotriesterase"/>
    <property type="match status" value="2"/>
</dbReference>
<dbReference type="SUPFAM" id="SSF50998">
    <property type="entry name" value="Quinoprotein alcohol dehydrogenase-like"/>
    <property type="match status" value="1"/>
</dbReference>
<dbReference type="AlphaFoldDB" id="A0A831LK49"/>
<evidence type="ECO:0000259" key="1">
    <source>
        <dbReference type="Pfam" id="PF21544"/>
    </source>
</evidence>
<dbReference type="Pfam" id="PF21544">
    <property type="entry name" value="PorZ_N_b_propeller"/>
    <property type="match status" value="1"/>
</dbReference>
<reference evidence="2" key="1">
    <citation type="journal article" date="2020" name="mSystems">
        <title>Genome- and Community-Level Interaction Insights into Carbon Utilization and Element Cycling Functions of Hydrothermarchaeota in Hydrothermal Sediment.</title>
        <authorList>
            <person name="Zhou Z."/>
            <person name="Liu Y."/>
            <person name="Xu W."/>
            <person name="Pan J."/>
            <person name="Luo Z.H."/>
            <person name="Li M."/>
        </authorList>
    </citation>
    <scope>NUCLEOTIDE SEQUENCE [LARGE SCALE GENOMIC DNA]</scope>
    <source>
        <strain evidence="2">SpSt-1217</strain>
    </source>
</reference>
<dbReference type="InterPro" id="IPR048954">
    <property type="entry name" value="PorZ_N"/>
</dbReference>
<dbReference type="InterPro" id="IPR015943">
    <property type="entry name" value="WD40/YVTN_repeat-like_dom_sf"/>
</dbReference>
<sequence>MMTRKFIITSIIVLSAFFVYAQREKGSWKDYLSFSKANKIAIAPGKVYCATGGGLMYYDLQDNSVNKFSGTSQLSDFGIKTIAWSDENNVLVVAYNNGNIDLVSENRVMNISDIKRKQIAGKNINNISFAGTEAYLSCSFGIVVLNLEKQEVKDTYIIGQGGTYLNVNDTEADAGYIYAATDIGIFRAERSGVNLLDYNNWSRIQNIPRTHNKFNHLVTHAGKVIANYTPEEWFSDEMFVLNGDTWQPYLTQIRFAFDMQKNGNYLTIASRDAIFIIDENHTIAGRINSYQFDDRQVSSIKPRSAGIAANGSLWVADSDQSLVKISGENAETISLPGPIDNEIFSLHQAGTHLWTTPGNRVSWQLARFQRFGNNQWTHFKKENHPELDGLFNITSVAVNPKDPTHFYVASWGSGLLEYRNDEFVQRFSNHNSPLETALPSRPDEPYVRVGGAAFDSEGNLWVTNSTVGKNLLKLSPAGEWEAITLPEIANNYNTGEVVVTKNDDKWIVIPGGNDAYVVDKSGTRKKRLLVTSYFNNGVIEEYKRMNDVYCIAEDLDGAIWIGTSIGVAVYNNPNRIWDSENFYAIRPSLDLNDGYFHPLLETETVTSIAVDGANRKWLGTRNSGVYLVSKNGEQEVMHFTTENSPLLSNTITDIAINQQTGEVFFGTTEGLISFQGEAIGGKESYAEVYVYPNPVRETYDGPVTITGLIENTDVKITDISGNLIYQGTSLGGQAVWDGKNLNGNRVRTGVYLIFCNDKYGEETHIEKLLFIN</sequence>
<gene>
    <name evidence="2" type="ORF">ENN90_05540</name>
</gene>
<comment type="caution">
    <text evidence="2">The sequence shown here is derived from an EMBL/GenBank/DDBJ whole genome shotgun (WGS) entry which is preliminary data.</text>
</comment>
<proteinExistence type="predicted"/>
<dbReference type="InterPro" id="IPR011042">
    <property type="entry name" value="6-blade_b-propeller_TolB-like"/>
</dbReference>
<organism evidence="2">
    <name type="scientific">Mariniphaga anaerophila</name>
    <dbReference type="NCBI Taxonomy" id="1484053"/>
    <lineage>
        <taxon>Bacteria</taxon>
        <taxon>Pseudomonadati</taxon>
        <taxon>Bacteroidota</taxon>
        <taxon>Bacteroidia</taxon>
        <taxon>Marinilabiliales</taxon>
        <taxon>Prolixibacteraceae</taxon>
        <taxon>Mariniphaga</taxon>
    </lineage>
</organism>
<accession>A0A831LK49</accession>
<dbReference type="Proteomes" id="UP000886047">
    <property type="component" value="Unassembled WGS sequence"/>
</dbReference>
<dbReference type="InterPro" id="IPR011047">
    <property type="entry name" value="Quinoprotein_ADH-like_sf"/>
</dbReference>
<evidence type="ECO:0000313" key="2">
    <source>
        <dbReference type="EMBL" id="HDR51073.1"/>
    </source>
</evidence>
<dbReference type="Gene3D" id="2.120.10.30">
    <property type="entry name" value="TolB, C-terminal domain"/>
    <property type="match status" value="1"/>
</dbReference>
<dbReference type="Gene3D" id="2.130.10.10">
    <property type="entry name" value="YVTN repeat-like/Quinoprotein amine dehydrogenase"/>
    <property type="match status" value="2"/>
</dbReference>
<name>A0A831LK49_9BACT</name>
<dbReference type="EMBL" id="DSDK01000309">
    <property type="protein sequence ID" value="HDR51073.1"/>
    <property type="molecule type" value="Genomic_DNA"/>
</dbReference>
<protein>
    <recommendedName>
        <fullName evidence="1">PorZ N-terminal beta-propeller domain-containing protein</fullName>
    </recommendedName>
</protein>